<dbReference type="InterPro" id="IPR047640">
    <property type="entry name" value="RpiR-like"/>
</dbReference>
<dbReference type="InterPro" id="IPR009057">
    <property type="entry name" value="Homeodomain-like_sf"/>
</dbReference>
<feature type="domain" description="SIS" evidence="5">
    <location>
        <begin position="133"/>
        <end position="276"/>
    </location>
</feature>
<keyword evidence="7" id="KW-1185">Reference proteome</keyword>
<sequence>MSEISVAANSSLNIFTAIRLWKPSLSKTENRIADYFYNHPQEAANQSMLKVAEICHCGEGSIDRFCKKMGYSGFAQVKEMLATQNATSEALVQQVDIEQHDSIESISEQICNLYTNTIQLTMELNSPSVFQEATNRIVSAKHIFFYGIGDATVPCLCASYRFRRIGFNCYFDFDPDMQLITASNIASDDVVIAISHSGMSRTVNAAVKAAHEAGAFTIGITQSVKSTMTQYCNLIFYNATSDITVGKEIVAHRFSENAIIEILYASVVSKMPETANYHLRKSAEILTANKEPSF</sequence>
<dbReference type="InterPro" id="IPR046348">
    <property type="entry name" value="SIS_dom_sf"/>
</dbReference>
<dbReference type="Gene3D" id="1.10.10.10">
    <property type="entry name" value="Winged helix-like DNA-binding domain superfamily/Winged helix DNA-binding domain"/>
    <property type="match status" value="1"/>
</dbReference>
<gene>
    <name evidence="6" type="ORF">G5B17_04305</name>
</gene>
<organism evidence="6 7">
    <name type="scientific">Blautia faecis</name>
    <dbReference type="NCBI Taxonomy" id="871665"/>
    <lineage>
        <taxon>Bacteria</taxon>
        <taxon>Bacillati</taxon>
        <taxon>Bacillota</taxon>
        <taxon>Clostridia</taxon>
        <taxon>Lachnospirales</taxon>
        <taxon>Lachnospiraceae</taxon>
        <taxon>Blautia</taxon>
    </lineage>
</organism>
<dbReference type="InterPro" id="IPR035472">
    <property type="entry name" value="RpiR-like_SIS"/>
</dbReference>
<dbReference type="PANTHER" id="PTHR30514:SF1">
    <property type="entry name" value="HTH-TYPE TRANSCRIPTIONAL REGULATOR HEXR-RELATED"/>
    <property type="match status" value="1"/>
</dbReference>
<feature type="domain" description="HTH rpiR-type" evidence="4">
    <location>
        <begin position="12"/>
        <end position="88"/>
    </location>
</feature>
<comment type="caution">
    <text evidence="6">The sequence shown here is derived from an EMBL/GenBank/DDBJ whole genome shotgun (WGS) entry which is preliminary data.</text>
</comment>
<reference evidence="6 7" key="1">
    <citation type="journal article" date="2020" name="Cell Host Microbe">
        <title>Functional and Genomic Variation between Human-Derived Isolates of Lachnospiraceae Reveals Inter- and Intra-Species Diversity.</title>
        <authorList>
            <person name="Sorbara M.T."/>
            <person name="Littmann E.R."/>
            <person name="Fontana E."/>
            <person name="Moody T.U."/>
            <person name="Kohout C.E."/>
            <person name="Gjonbalaj M."/>
            <person name="Eaton V."/>
            <person name="Seok R."/>
            <person name="Leiner I.M."/>
            <person name="Pamer E.G."/>
        </authorList>
    </citation>
    <scope>NUCLEOTIDE SEQUENCE [LARGE SCALE GENOMIC DNA]</scope>
    <source>
        <strain evidence="6 7">MSK.17.74</strain>
    </source>
</reference>
<evidence type="ECO:0000256" key="2">
    <source>
        <dbReference type="ARBA" id="ARBA00023125"/>
    </source>
</evidence>
<dbReference type="Pfam" id="PF01418">
    <property type="entry name" value="HTH_6"/>
    <property type="match status" value="1"/>
</dbReference>
<evidence type="ECO:0000259" key="5">
    <source>
        <dbReference type="PROSITE" id="PS51464"/>
    </source>
</evidence>
<evidence type="ECO:0000259" key="4">
    <source>
        <dbReference type="PROSITE" id="PS51071"/>
    </source>
</evidence>
<dbReference type="SUPFAM" id="SSF53697">
    <property type="entry name" value="SIS domain"/>
    <property type="match status" value="1"/>
</dbReference>
<dbReference type="PROSITE" id="PS51464">
    <property type="entry name" value="SIS"/>
    <property type="match status" value="1"/>
</dbReference>
<evidence type="ECO:0000313" key="6">
    <source>
        <dbReference type="EMBL" id="NSG84669.1"/>
    </source>
</evidence>
<keyword evidence="2" id="KW-0238">DNA-binding</keyword>
<dbReference type="Proteomes" id="UP001644719">
    <property type="component" value="Unassembled WGS sequence"/>
</dbReference>
<dbReference type="PROSITE" id="PS51071">
    <property type="entry name" value="HTH_RPIR"/>
    <property type="match status" value="1"/>
</dbReference>
<evidence type="ECO:0000313" key="7">
    <source>
        <dbReference type="Proteomes" id="UP001644719"/>
    </source>
</evidence>
<accession>A0ABX2H5K7</accession>
<proteinExistence type="predicted"/>
<dbReference type="EMBL" id="JAAITS010000008">
    <property type="protein sequence ID" value="NSG84669.1"/>
    <property type="molecule type" value="Genomic_DNA"/>
</dbReference>
<dbReference type="RefSeq" id="WP_148461489.1">
    <property type="nucleotide sequence ID" value="NZ_JAAITS010000008.1"/>
</dbReference>
<dbReference type="InterPro" id="IPR036388">
    <property type="entry name" value="WH-like_DNA-bd_sf"/>
</dbReference>
<protein>
    <submittedName>
        <fullName evidence="6">MurR/RpiR family transcriptional regulator</fullName>
    </submittedName>
</protein>
<dbReference type="SUPFAM" id="SSF46689">
    <property type="entry name" value="Homeodomain-like"/>
    <property type="match status" value="1"/>
</dbReference>
<dbReference type="Gene3D" id="3.40.50.10490">
    <property type="entry name" value="Glucose-6-phosphate isomerase like protein, domain 1"/>
    <property type="match status" value="1"/>
</dbReference>
<dbReference type="InterPro" id="IPR000281">
    <property type="entry name" value="HTH_RpiR"/>
</dbReference>
<dbReference type="Pfam" id="PF01380">
    <property type="entry name" value="SIS"/>
    <property type="match status" value="1"/>
</dbReference>
<dbReference type="PANTHER" id="PTHR30514">
    <property type="entry name" value="GLUCOKINASE"/>
    <property type="match status" value="1"/>
</dbReference>
<keyword evidence="3" id="KW-0804">Transcription</keyword>
<evidence type="ECO:0000256" key="1">
    <source>
        <dbReference type="ARBA" id="ARBA00023015"/>
    </source>
</evidence>
<dbReference type="CDD" id="cd05013">
    <property type="entry name" value="SIS_RpiR"/>
    <property type="match status" value="1"/>
</dbReference>
<keyword evidence="1" id="KW-0805">Transcription regulation</keyword>
<dbReference type="InterPro" id="IPR001347">
    <property type="entry name" value="SIS_dom"/>
</dbReference>
<evidence type="ECO:0000256" key="3">
    <source>
        <dbReference type="ARBA" id="ARBA00023163"/>
    </source>
</evidence>
<name>A0ABX2H5K7_9FIRM</name>